<dbReference type="STRING" id="441960.B6QCW5"/>
<dbReference type="HOGENOM" id="CLU_877443_0_0_1"/>
<gene>
    <name evidence="4" type="ORF">PMAA_077090</name>
</gene>
<dbReference type="SMART" id="SM00248">
    <property type="entry name" value="ANK"/>
    <property type="match status" value="4"/>
</dbReference>
<dbReference type="PROSITE" id="PS50297">
    <property type="entry name" value="ANK_REP_REGION"/>
    <property type="match status" value="1"/>
</dbReference>
<organism evidence="4 5">
    <name type="scientific">Talaromyces marneffei (strain ATCC 18224 / CBS 334.59 / QM 7333)</name>
    <name type="common">Penicillium marneffei</name>
    <dbReference type="NCBI Taxonomy" id="441960"/>
    <lineage>
        <taxon>Eukaryota</taxon>
        <taxon>Fungi</taxon>
        <taxon>Dikarya</taxon>
        <taxon>Ascomycota</taxon>
        <taxon>Pezizomycotina</taxon>
        <taxon>Eurotiomycetes</taxon>
        <taxon>Eurotiomycetidae</taxon>
        <taxon>Eurotiales</taxon>
        <taxon>Trichocomaceae</taxon>
        <taxon>Talaromyces</taxon>
        <taxon>Talaromyces sect. Talaromyces</taxon>
    </lineage>
</organism>
<feature type="repeat" description="ANK" evidence="3">
    <location>
        <begin position="141"/>
        <end position="174"/>
    </location>
</feature>
<dbReference type="VEuPathDB" id="FungiDB:PMAA_077090"/>
<keyword evidence="1" id="KW-0677">Repeat</keyword>
<evidence type="ECO:0000313" key="5">
    <source>
        <dbReference type="Proteomes" id="UP000001294"/>
    </source>
</evidence>
<sequence>MLFDLPSILGKDLHEMDFSSWRARSSVTKSELPAFLTEDPILVRELCETSSALANRLVNRITNHFQKNATIAVNQQDECGRTQLTEAVPQNDTPPINNSTNHRGIDIDNSWSLCYAAERGKLEIVRNLIRRGSDVNQRREDGKPPLACAANRGHHLVVKYLLQQEGIDVNMADNEGRTALHEVSSAETPSEWVLKLLLAEPQLNINAPDKKGRTPLWYALSHRNSEVVEWLSMEKRIQIHPLDKQKSARIQQAISSKELTIIGQVLEKTEREMVNGNTLPDRDGVAPLDLAEWISRRLAHGVSHSILSSTLERLNHH</sequence>
<evidence type="ECO:0000256" key="3">
    <source>
        <dbReference type="PROSITE-ProRule" id="PRU00023"/>
    </source>
</evidence>
<proteinExistence type="predicted"/>
<accession>B6QCW5</accession>
<dbReference type="PhylomeDB" id="B6QCW5"/>
<dbReference type="SUPFAM" id="SSF48403">
    <property type="entry name" value="Ankyrin repeat"/>
    <property type="match status" value="1"/>
</dbReference>
<reference evidence="5" key="1">
    <citation type="journal article" date="2015" name="Genome Announc.">
        <title>Genome sequence of the AIDS-associated pathogen Penicillium marneffei (ATCC18224) and its near taxonomic relative Talaromyces stipitatus (ATCC10500).</title>
        <authorList>
            <person name="Nierman W.C."/>
            <person name="Fedorova-Abrams N.D."/>
            <person name="Andrianopoulos A."/>
        </authorList>
    </citation>
    <scope>NUCLEOTIDE SEQUENCE [LARGE SCALE GENOMIC DNA]</scope>
    <source>
        <strain evidence="5">ATCC 18224 / CBS 334.59 / QM 7333</strain>
    </source>
</reference>
<dbReference type="Proteomes" id="UP000001294">
    <property type="component" value="Unassembled WGS sequence"/>
</dbReference>
<dbReference type="AlphaFoldDB" id="B6QCW5"/>
<dbReference type="InterPro" id="IPR036770">
    <property type="entry name" value="Ankyrin_rpt-contain_sf"/>
</dbReference>
<dbReference type="PANTHER" id="PTHR24198:SF165">
    <property type="entry name" value="ANKYRIN REPEAT-CONTAINING PROTEIN-RELATED"/>
    <property type="match status" value="1"/>
</dbReference>
<name>B6QCW5_TALMQ</name>
<evidence type="ECO:0000313" key="4">
    <source>
        <dbReference type="EMBL" id="EEA23676.1"/>
    </source>
</evidence>
<dbReference type="PANTHER" id="PTHR24198">
    <property type="entry name" value="ANKYRIN REPEAT AND PROTEIN KINASE DOMAIN-CONTAINING PROTEIN"/>
    <property type="match status" value="1"/>
</dbReference>
<dbReference type="Gene3D" id="1.25.40.20">
    <property type="entry name" value="Ankyrin repeat-containing domain"/>
    <property type="match status" value="1"/>
</dbReference>
<dbReference type="EMBL" id="DS995901">
    <property type="protein sequence ID" value="EEA23676.1"/>
    <property type="molecule type" value="Genomic_DNA"/>
</dbReference>
<dbReference type="Pfam" id="PF00023">
    <property type="entry name" value="Ank"/>
    <property type="match status" value="1"/>
</dbReference>
<dbReference type="InterPro" id="IPR002110">
    <property type="entry name" value="Ankyrin_rpt"/>
</dbReference>
<evidence type="ECO:0000256" key="1">
    <source>
        <dbReference type="ARBA" id="ARBA00022737"/>
    </source>
</evidence>
<keyword evidence="5" id="KW-1185">Reference proteome</keyword>
<dbReference type="Pfam" id="PF12796">
    <property type="entry name" value="Ank_2"/>
    <property type="match status" value="1"/>
</dbReference>
<protein>
    <submittedName>
        <fullName evidence="4">Ankyrin repeat-containing protein, putative</fullName>
    </submittedName>
</protein>
<evidence type="ECO:0000256" key="2">
    <source>
        <dbReference type="ARBA" id="ARBA00023043"/>
    </source>
</evidence>
<dbReference type="PROSITE" id="PS50088">
    <property type="entry name" value="ANK_REPEAT"/>
    <property type="match status" value="2"/>
</dbReference>
<keyword evidence="2 3" id="KW-0040">ANK repeat</keyword>
<feature type="repeat" description="ANK" evidence="3">
    <location>
        <begin position="108"/>
        <end position="140"/>
    </location>
</feature>